<proteinExistence type="predicted"/>
<dbReference type="Pfam" id="PF05521">
    <property type="entry name" value="Phage_HCP"/>
    <property type="match status" value="1"/>
</dbReference>
<dbReference type="Proteomes" id="UP001237780">
    <property type="component" value="Unassembled WGS sequence"/>
</dbReference>
<gene>
    <name evidence="1" type="ORF">QFZ34_002063</name>
</gene>
<reference evidence="1 2" key="1">
    <citation type="submission" date="2023-07" db="EMBL/GenBank/DDBJ databases">
        <title>Comparative genomics of wheat-associated soil bacteria to identify genetic determinants of phenazine resistance.</title>
        <authorList>
            <person name="Mouncey N."/>
        </authorList>
    </citation>
    <scope>NUCLEOTIDE SEQUENCE [LARGE SCALE GENOMIC DNA]</scope>
    <source>
        <strain evidence="1 2">W4I11</strain>
    </source>
</reference>
<name>A0ABU0S898_9HYPH</name>
<evidence type="ECO:0000313" key="2">
    <source>
        <dbReference type="Proteomes" id="UP001237780"/>
    </source>
</evidence>
<keyword evidence="2" id="KW-1185">Reference proteome</keyword>
<dbReference type="Gene3D" id="2.40.10.270">
    <property type="entry name" value="Bacteriophage SPP1 head-tail adaptor protein"/>
    <property type="match status" value="1"/>
</dbReference>
<dbReference type="EMBL" id="JAUSZT010000003">
    <property type="protein sequence ID" value="MDQ0996881.1"/>
    <property type="molecule type" value="Genomic_DNA"/>
</dbReference>
<protein>
    <submittedName>
        <fullName evidence="1">Head-tail adaptor</fullName>
    </submittedName>
</protein>
<dbReference type="InterPro" id="IPR008767">
    <property type="entry name" value="Phage_SPP1_head-tail_adaptor"/>
</dbReference>
<sequence length="115" mass="13013">MAKKPSAGDLFYSVAFGKREEVTDEYGNTQGAFVEQFSQRAGYIHLRGGESVLAGRLEGKHTQIIRVRSTSQTRQIKSDWYAQDKRDLKYFAVRDVTPLLDRQFIDILVEAGVAL</sequence>
<evidence type="ECO:0000313" key="1">
    <source>
        <dbReference type="EMBL" id="MDQ0996881.1"/>
    </source>
</evidence>
<dbReference type="RefSeq" id="WP_307280166.1">
    <property type="nucleotide sequence ID" value="NZ_JAUSZT010000003.1"/>
</dbReference>
<comment type="caution">
    <text evidence="1">The sequence shown here is derived from an EMBL/GenBank/DDBJ whole genome shotgun (WGS) entry which is preliminary data.</text>
</comment>
<dbReference type="InterPro" id="IPR038666">
    <property type="entry name" value="SSP1_head-tail_sf"/>
</dbReference>
<accession>A0ABU0S898</accession>
<organism evidence="1 2">
    <name type="scientific">Phyllobacterium ifriqiyense</name>
    <dbReference type="NCBI Taxonomy" id="314238"/>
    <lineage>
        <taxon>Bacteria</taxon>
        <taxon>Pseudomonadati</taxon>
        <taxon>Pseudomonadota</taxon>
        <taxon>Alphaproteobacteria</taxon>
        <taxon>Hyphomicrobiales</taxon>
        <taxon>Phyllobacteriaceae</taxon>
        <taxon>Phyllobacterium</taxon>
    </lineage>
</organism>